<comment type="similarity">
    <text evidence="2">Belongs to the RNase K family.</text>
</comment>
<keyword evidence="3 6" id="KW-0812">Transmembrane</keyword>
<dbReference type="AlphaFoldDB" id="A0A170VA25"/>
<protein>
    <submittedName>
        <fullName evidence="7">Ribonuclease kappa-b</fullName>
    </submittedName>
</protein>
<keyword evidence="4 6" id="KW-1133">Transmembrane helix</keyword>
<keyword evidence="5 6" id="KW-0472">Membrane</keyword>
<reference evidence="7" key="1">
    <citation type="submission" date="2016-04" db="EMBL/GenBank/DDBJ databases">
        <authorList>
            <person name="Calderon-Fernandez G.M.Sr."/>
        </authorList>
    </citation>
    <scope>NUCLEOTIDE SEQUENCE</scope>
    <source>
        <strain evidence="7">Int1</strain>
        <tissue evidence="7">Integument</tissue>
    </source>
</reference>
<feature type="transmembrane region" description="Helical" evidence="6">
    <location>
        <begin position="12"/>
        <end position="32"/>
    </location>
</feature>
<evidence type="ECO:0000313" key="7">
    <source>
        <dbReference type="EMBL" id="JAR96471.1"/>
    </source>
</evidence>
<dbReference type="GO" id="GO:0016020">
    <property type="term" value="C:membrane"/>
    <property type="evidence" value="ECO:0007669"/>
    <property type="project" value="UniProtKB-SubCell"/>
</dbReference>
<evidence type="ECO:0000256" key="4">
    <source>
        <dbReference type="ARBA" id="ARBA00022989"/>
    </source>
</evidence>
<evidence type="ECO:0000256" key="6">
    <source>
        <dbReference type="SAM" id="Phobius"/>
    </source>
</evidence>
<name>A0A170VA25_TRIIF</name>
<dbReference type="InterPro" id="IPR026770">
    <property type="entry name" value="RNase_K"/>
</dbReference>
<comment type="subcellular location">
    <subcellularLocation>
        <location evidence="1">Membrane</location>
        <topology evidence="1">Multi-pass membrane protein</topology>
    </subcellularLocation>
</comment>
<evidence type="ECO:0000256" key="2">
    <source>
        <dbReference type="ARBA" id="ARBA00008458"/>
    </source>
</evidence>
<reference evidence="7" key="2">
    <citation type="journal article" date="2017" name="J. Med. Entomol.">
        <title>Transcriptome Analysis of the Triatoma infestans (Hemiptera: Reduviidae) Integument.</title>
        <authorList>
            <person name="Calderon-Fernandez G.M."/>
            <person name="Moriconi D.E."/>
            <person name="Dulbecco A.B."/>
            <person name="Juarez M.P."/>
        </authorList>
    </citation>
    <scope>NUCLEOTIDE SEQUENCE</scope>
    <source>
        <strain evidence="7">Int1</strain>
        <tissue evidence="7">Integument</tissue>
    </source>
</reference>
<evidence type="ECO:0000256" key="5">
    <source>
        <dbReference type="ARBA" id="ARBA00023136"/>
    </source>
</evidence>
<dbReference type="EMBL" id="GEMB01006891">
    <property type="protein sequence ID" value="JAR96471.1"/>
    <property type="molecule type" value="Transcribed_RNA"/>
</dbReference>
<sequence>MIICGPKCSLCGIIVSIWGMIQLAAMGIFYFVNSVALLEDIPLGEKI</sequence>
<evidence type="ECO:0000256" key="1">
    <source>
        <dbReference type="ARBA" id="ARBA00004141"/>
    </source>
</evidence>
<accession>A0A170VA25</accession>
<organism evidence="7">
    <name type="scientific">Triatoma infestans</name>
    <name type="common">Assassin bug</name>
    <dbReference type="NCBI Taxonomy" id="30076"/>
    <lineage>
        <taxon>Eukaryota</taxon>
        <taxon>Metazoa</taxon>
        <taxon>Ecdysozoa</taxon>
        <taxon>Arthropoda</taxon>
        <taxon>Hexapoda</taxon>
        <taxon>Insecta</taxon>
        <taxon>Pterygota</taxon>
        <taxon>Neoptera</taxon>
        <taxon>Paraneoptera</taxon>
        <taxon>Hemiptera</taxon>
        <taxon>Heteroptera</taxon>
        <taxon>Panheteroptera</taxon>
        <taxon>Cimicomorpha</taxon>
        <taxon>Reduviidae</taxon>
        <taxon>Triatominae</taxon>
        <taxon>Triatoma</taxon>
    </lineage>
</organism>
<dbReference type="GO" id="GO:0004521">
    <property type="term" value="F:RNA endonuclease activity"/>
    <property type="evidence" value="ECO:0007669"/>
    <property type="project" value="InterPro"/>
</dbReference>
<dbReference type="PANTHER" id="PTHR31733">
    <property type="entry name" value="RIBONUCLEASE KAPPA"/>
    <property type="match status" value="1"/>
</dbReference>
<proteinExistence type="inferred from homology"/>
<evidence type="ECO:0000256" key="3">
    <source>
        <dbReference type="ARBA" id="ARBA00022692"/>
    </source>
</evidence>